<sequence>MAPPPCIISYASDPEKEARKEETGARLTFSHEHYMRLYYKFIHEREVKGEAEFSYEKDILSNVVSITTTKNLSLQADYSIFNNKPDALRWKRLVPFCLAVGPSELSRARKELGIKEGPWLLKVRKELDAEDFRKTLKVSDWDWESEWGDATPVEAPRVSAKEVKSALKRRLSQVKKLFPSRKKES</sequence>
<gene>
    <name evidence="1" type="ORF">FEQUK3_LOCUS6030</name>
</gene>
<organism evidence="1 2">
    <name type="scientific">Fusarium equiseti</name>
    <name type="common">Fusarium scirpi</name>
    <dbReference type="NCBI Taxonomy" id="61235"/>
    <lineage>
        <taxon>Eukaryota</taxon>
        <taxon>Fungi</taxon>
        <taxon>Dikarya</taxon>
        <taxon>Ascomycota</taxon>
        <taxon>Pezizomycotina</taxon>
        <taxon>Sordariomycetes</taxon>
        <taxon>Hypocreomycetidae</taxon>
        <taxon>Hypocreales</taxon>
        <taxon>Nectriaceae</taxon>
        <taxon>Fusarium</taxon>
        <taxon>Fusarium incarnatum-equiseti species complex</taxon>
    </lineage>
</organism>
<name>A0A8J2IRK7_FUSEQ</name>
<evidence type="ECO:0000313" key="1">
    <source>
        <dbReference type="EMBL" id="CAG7560311.1"/>
    </source>
</evidence>
<protein>
    <submittedName>
        <fullName evidence="1">Uncharacterized protein</fullName>
    </submittedName>
</protein>
<accession>A0A8J2IRK7</accession>
<reference evidence="1" key="1">
    <citation type="submission" date="2021-05" db="EMBL/GenBank/DDBJ databases">
        <authorList>
            <person name="Khan N."/>
        </authorList>
    </citation>
    <scope>NUCLEOTIDE SEQUENCE</scope>
</reference>
<dbReference type="Proteomes" id="UP000693738">
    <property type="component" value="Unassembled WGS sequence"/>
</dbReference>
<comment type="caution">
    <text evidence="1">The sequence shown here is derived from an EMBL/GenBank/DDBJ whole genome shotgun (WGS) entry which is preliminary data.</text>
</comment>
<proteinExistence type="predicted"/>
<dbReference type="EMBL" id="CAJSTJ010000133">
    <property type="protein sequence ID" value="CAG7560311.1"/>
    <property type="molecule type" value="Genomic_DNA"/>
</dbReference>
<evidence type="ECO:0000313" key="2">
    <source>
        <dbReference type="Proteomes" id="UP000693738"/>
    </source>
</evidence>
<dbReference type="AlphaFoldDB" id="A0A8J2IRK7"/>